<feature type="domain" description="PHD-type" evidence="6">
    <location>
        <begin position="48"/>
        <end position="94"/>
    </location>
</feature>
<feature type="compositionally biased region" description="Basic and acidic residues" evidence="5">
    <location>
        <begin position="152"/>
        <end position="163"/>
    </location>
</feature>
<keyword evidence="8" id="KW-1185">Reference proteome</keyword>
<feature type="compositionally biased region" description="Polar residues" evidence="5">
    <location>
        <begin position="174"/>
        <end position="192"/>
    </location>
</feature>
<evidence type="ECO:0000259" key="6">
    <source>
        <dbReference type="Pfam" id="PF00628"/>
    </source>
</evidence>
<evidence type="ECO:0000256" key="1">
    <source>
        <dbReference type="ARBA" id="ARBA00022723"/>
    </source>
</evidence>
<keyword evidence="4" id="KW-0156">Chromatin regulator</keyword>
<dbReference type="Gene3D" id="3.30.40.10">
    <property type="entry name" value="Zinc/RING finger domain, C3HC4 (zinc finger)"/>
    <property type="match status" value="1"/>
</dbReference>
<accession>A0A8H5XMW2</accession>
<feature type="compositionally biased region" description="Polar residues" evidence="5">
    <location>
        <begin position="9"/>
        <end position="25"/>
    </location>
</feature>
<feature type="compositionally biased region" description="Basic residues" evidence="5">
    <location>
        <begin position="123"/>
        <end position="136"/>
    </location>
</feature>
<dbReference type="GO" id="GO:0006355">
    <property type="term" value="P:regulation of DNA-templated transcription"/>
    <property type="evidence" value="ECO:0007669"/>
    <property type="project" value="TreeGrafter"/>
</dbReference>
<evidence type="ECO:0000256" key="5">
    <source>
        <dbReference type="SAM" id="MobiDB-lite"/>
    </source>
</evidence>
<feature type="non-terminal residue" evidence="7">
    <location>
        <position position="263"/>
    </location>
</feature>
<dbReference type="GO" id="GO:0008270">
    <property type="term" value="F:zinc ion binding"/>
    <property type="evidence" value="ECO:0007669"/>
    <property type="project" value="UniProtKB-KW"/>
</dbReference>
<evidence type="ECO:0000256" key="3">
    <source>
        <dbReference type="ARBA" id="ARBA00022833"/>
    </source>
</evidence>
<dbReference type="EMBL" id="JAAQPF010000817">
    <property type="protein sequence ID" value="KAF5696699.1"/>
    <property type="molecule type" value="Genomic_DNA"/>
</dbReference>
<dbReference type="GO" id="GO:0070210">
    <property type="term" value="C:Rpd3L-Expanded complex"/>
    <property type="evidence" value="ECO:0007669"/>
    <property type="project" value="TreeGrafter"/>
</dbReference>
<dbReference type="InterPro" id="IPR011011">
    <property type="entry name" value="Znf_FYVE_PHD"/>
</dbReference>
<keyword evidence="3" id="KW-0862">Zinc</keyword>
<keyword evidence="1" id="KW-0479">Metal-binding</keyword>
<dbReference type="Proteomes" id="UP000532311">
    <property type="component" value="Unassembled WGS sequence"/>
</dbReference>
<dbReference type="PANTHER" id="PTHR46462">
    <property type="entry name" value="UPSET, ISOFORM A"/>
    <property type="match status" value="1"/>
</dbReference>
<feature type="region of interest" description="Disordered" evidence="5">
    <location>
        <begin position="111"/>
        <end position="211"/>
    </location>
</feature>
<feature type="compositionally biased region" description="Basic residues" evidence="5">
    <location>
        <begin position="164"/>
        <end position="173"/>
    </location>
</feature>
<dbReference type="InterPro" id="IPR019787">
    <property type="entry name" value="Znf_PHD-finger"/>
</dbReference>
<evidence type="ECO:0000313" key="7">
    <source>
        <dbReference type="EMBL" id="KAF5696699.1"/>
    </source>
</evidence>
<evidence type="ECO:0000256" key="4">
    <source>
        <dbReference type="ARBA" id="ARBA00022853"/>
    </source>
</evidence>
<dbReference type="SUPFAM" id="SSF57903">
    <property type="entry name" value="FYVE/PHD zinc finger"/>
    <property type="match status" value="1"/>
</dbReference>
<protein>
    <submittedName>
        <fullName evidence="7">SET3 complex protein</fullName>
    </submittedName>
</protein>
<reference evidence="7 8" key="1">
    <citation type="submission" date="2020-05" db="EMBL/GenBank/DDBJ databases">
        <title>Identification and distribution of gene clusters putatively required for synthesis of sphingolipid metabolism inhibitors in phylogenetically diverse species of the filamentous fungus Fusarium.</title>
        <authorList>
            <person name="Kim H.-S."/>
            <person name="Busman M."/>
            <person name="Brown D.W."/>
            <person name="Divon H."/>
            <person name="Uhlig S."/>
            <person name="Proctor R.H."/>
        </authorList>
    </citation>
    <scope>NUCLEOTIDE SEQUENCE [LARGE SCALE GENOMIC DNA]</scope>
    <source>
        <strain evidence="7 8">NRRL 26131</strain>
    </source>
</reference>
<name>A0A8H5XMW2_9HYPO</name>
<dbReference type="GO" id="GO:0006325">
    <property type="term" value="P:chromatin organization"/>
    <property type="evidence" value="ECO:0007669"/>
    <property type="project" value="UniProtKB-KW"/>
</dbReference>
<proteinExistence type="predicted"/>
<dbReference type="InterPro" id="IPR013083">
    <property type="entry name" value="Znf_RING/FYVE/PHD"/>
</dbReference>
<evidence type="ECO:0000256" key="2">
    <source>
        <dbReference type="ARBA" id="ARBA00022771"/>
    </source>
</evidence>
<dbReference type="PANTHER" id="PTHR46462:SF3">
    <property type="entry name" value="UPSET, ISOFORM A"/>
    <property type="match status" value="1"/>
</dbReference>
<dbReference type="Pfam" id="PF00628">
    <property type="entry name" value="PHD"/>
    <property type="match status" value="1"/>
</dbReference>
<organism evidence="7 8">
    <name type="scientific">Fusarium globosum</name>
    <dbReference type="NCBI Taxonomy" id="78864"/>
    <lineage>
        <taxon>Eukaryota</taxon>
        <taxon>Fungi</taxon>
        <taxon>Dikarya</taxon>
        <taxon>Ascomycota</taxon>
        <taxon>Pezizomycotina</taxon>
        <taxon>Sordariomycetes</taxon>
        <taxon>Hypocreomycetidae</taxon>
        <taxon>Hypocreales</taxon>
        <taxon>Nectriaceae</taxon>
        <taxon>Fusarium</taxon>
        <taxon>Fusarium fujikuroi species complex</taxon>
    </lineage>
</organism>
<comment type="caution">
    <text evidence="7">The sequence shown here is derived from an EMBL/GenBank/DDBJ whole genome shotgun (WGS) entry which is preliminary data.</text>
</comment>
<keyword evidence="2" id="KW-0863">Zinc-finger</keyword>
<feature type="region of interest" description="Disordered" evidence="5">
    <location>
        <begin position="1"/>
        <end position="25"/>
    </location>
</feature>
<sequence length="263" mass="29279">MTDRPAPLSTHSATPSQIAPLSLSGATPNDEVAQLIEGAEEEPYTIKCICTFSVDDGNTIYCESCDSWQHIDCFYPDNREEAVREDFAHSCAECKPRPLDRQKAYDRTLRLINGATDEPADKRTKRPPPKSHKKRSRPAELPINGHASPQENGKHGHSGDHHPPPKKAKHRSSHSVSSQAPKRSPSYGNGRTNHAHPPSLATTPPDLPDDFQIHHYSEKFHDLYNARDVPESRNNAFASLANPTALSRWPREPNTCLLYTVDS</sequence>
<dbReference type="AlphaFoldDB" id="A0A8H5XMW2"/>
<dbReference type="GO" id="GO:0034967">
    <property type="term" value="C:Set3 complex"/>
    <property type="evidence" value="ECO:0007669"/>
    <property type="project" value="TreeGrafter"/>
</dbReference>
<evidence type="ECO:0000313" key="8">
    <source>
        <dbReference type="Proteomes" id="UP000532311"/>
    </source>
</evidence>
<gene>
    <name evidence="7" type="ORF">FGLOB1_13308</name>
</gene>